<organism evidence="3 4">
    <name type="scientific">Aliidiomarina iranensis</name>
    <dbReference type="NCBI Taxonomy" id="1434071"/>
    <lineage>
        <taxon>Bacteria</taxon>
        <taxon>Pseudomonadati</taxon>
        <taxon>Pseudomonadota</taxon>
        <taxon>Gammaproteobacteria</taxon>
        <taxon>Alteromonadales</taxon>
        <taxon>Idiomarinaceae</taxon>
        <taxon>Aliidiomarina</taxon>
    </lineage>
</organism>
<dbReference type="OrthoDB" id="9813804at2"/>
<keyword evidence="2" id="KW-1133">Transmembrane helix</keyword>
<sequence>MIETLINWIIAGFMLASGIFTLLAAIGILRLPDLMTRMHASTKAGALGVALMMIAAMLHFNDLVVMAKAMAVILFILMTAPIAAHAIGRAGYFVGVPIWVNTVKDELFNRYDSDTHRLRSGLETEEELKGMRASNKDKPRIRVTTKK</sequence>
<feature type="transmembrane region" description="Helical" evidence="2">
    <location>
        <begin position="66"/>
        <end position="87"/>
    </location>
</feature>
<dbReference type="EMBL" id="PIPJ01000001">
    <property type="protein sequence ID" value="RUO23175.1"/>
    <property type="molecule type" value="Genomic_DNA"/>
</dbReference>
<evidence type="ECO:0000256" key="1">
    <source>
        <dbReference type="SAM" id="MobiDB-lite"/>
    </source>
</evidence>
<dbReference type="RefSeq" id="WP_126764715.1">
    <property type="nucleotide sequence ID" value="NZ_PIPJ01000001.1"/>
</dbReference>
<evidence type="ECO:0000256" key="2">
    <source>
        <dbReference type="SAM" id="Phobius"/>
    </source>
</evidence>
<protein>
    <submittedName>
        <fullName evidence="3">Na+/H+ antiporter subunit G</fullName>
    </submittedName>
</protein>
<gene>
    <name evidence="3" type="ORF">CWE08_00535</name>
</gene>
<dbReference type="Proteomes" id="UP000288395">
    <property type="component" value="Unassembled WGS sequence"/>
</dbReference>
<evidence type="ECO:0000313" key="4">
    <source>
        <dbReference type="Proteomes" id="UP000288395"/>
    </source>
</evidence>
<reference evidence="4" key="1">
    <citation type="journal article" date="2018" name="Front. Microbiol.">
        <title>Genome-Based Analysis Reveals the Taxonomy and Diversity of the Family Idiomarinaceae.</title>
        <authorList>
            <person name="Liu Y."/>
            <person name="Lai Q."/>
            <person name="Shao Z."/>
        </authorList>
    </citation>
    <scope>NUCLEOTIDE SEQUENCE [LARGE SCALE GENOMIC DNA]</scope>
    <source>
        <strain evidence="4">GBPy7</strain>
    </source>
</reference>
<feature type="transmembrane region" description="Helical" evidence="2">
    <location>
        <begin position="6"/>
        <end position="29"/>
    </location>
</feature>
<dbReference type="InterPro" id="IPR005133">
    <property type="entry name" value="PhaG_MnhG_YufB"/>
</dbReference>
<proteinExistence type="predicted"/>
<dbReference type="PANTHER" id="PTHR34703:SF1">
    <property type="entry name" value="ANTIPORTER SUBUNIT MNHG2-RELATED"/>
    <property type="match status" value="1"/>
</dbReference>
<feature type="region of interest" description="Disordered" evidence="1">
    <location>
        <begin position="128"/>
        <end position="147"/>
    </location>
</feature>
<dbReference type="AlphaFoldDB" id="A0A432W1S8"/>
<comment type="caution">
    <text evidence="3">The sequence shown here is derived from an EMBL/GenBank/DDBJ whole genome shotgun (WGS) entry which is preliminary data.</text>
</comment>
<accession>A0A432W1S8</accession>
<feature type="compositionally biased region" description="Basic and acidic residues" evidence="1">
    <location>
        <begin position="128"/>
        <end position="140"/>
    </location>
</feature>
<dbReference type="GO" id="GO:0015385">
    <property type="term" value="F:sodium:proton antiporter activity"/>
    <property type="evidence" value="ECO:0007669"/>
    <property type="project" value="TreeGrafter"/>
</dbReference>
<keyword evidence="2" id="KW-0472">Membrane</keyword>
<keyword evidence="4" id="KW-1185">Reference proteome</keyword>
<evidence type="ECO:0000313" key="3">
    <source>
        <dbReference type="EMBL" id="RUO23175.1"/>
    </source>
</evidence>
<feature type="transmembrane region" description="Helical" evidence="2">
    <location>
        <begin position="41"/>
        <end position="60"/>
    </location>
</feature>
<keyword evidence="2" id="KW-0812">Transmembrane</keyword>
<dbReference type="Pfam" id="PF03334">
    <property type="entry name" value="PhaG_MnhG_YufB"/>
    <property type="match status" value="1"/>
</dbReference>
<name>A0A432W1S8_9GAMM</name>
<dbReference type="PANTHER" id="PTHR34703">
    <property type="entry name" value="ANTIPORTER SUBUNIT MNHG2-RELATED"/>
    <property type="match status" value="1"/>
</dbReference>
<dbReference type="NCBIfam" id="TIGR01300">
    <property type="entry name" value="CPA3_mnhG_phaG"/>
    <property type="match status" value="1"/>
</dbReference>
<dbReference type="NCBIfam" id="NF009314">
    <property type="entry name" value="PRK12674.1-2"/>
    <property type="match status" value="1"/>
</dbReference>